<evidence type="ECO:0000313" key="1">
    <source>
        <dbReference type="EMBL" id="PIY91019.1"/>
    </source>
</evidence>
<proteinExistence type="predicted"/>
<organism evidence="1 2">
    <name type="scientific">Candidatus Nealsonbacteria bacterium CG_4_10_14_0_8_um_filter_35_10</name>
    <dbReference type="NCBI Taxonomy" id="1974683"/>
    <lineage>
        <taxon>Bacteria</taxon>
        <taxon>Candidatus Nealsoniibacteriota</taxon>
    </lineage>
</organism>
<protein>
    <submittedName>
        <fullName evidence="1">Uncharacterized protein</fullName>
    </submittedName>
</protein>
<gene>
    <name evidence="1" type="ORF">COY72_00370</name>
</gene>
<name>A0A2M7R895_9BACT</name>
<dbReference type="AlphaFoldDB" id="A0A2M7R895"/>
<dbReference type="Proteomes" id="UP000230055">
    <property type="component" value="Unassembled WGS sequence"/>
</dbReference>
<accession>A0A2M7R895</accession>
<reference evidence="2" key="1">
    <citation type="submission" date="2017-09" db="EMBL/GenBank/DDBJ databases">
        <title>Depth-based differentiation of microbial function through sediment-hosted aquifers and enrichment of novel symbionts in the deep terrestrial subsurface.</title>
        <authorList>
            <person name="Probst A.J."/>
            <person name="Ladd B."/>
            <person name="Jarett J.K."/>
            <person name="Geller-Mcgrath D.E."/>
            <person name="Sieber C.M.K."/>
            <person name="Emerson J.B."/>
            <person name="Anantharaman K."/>
            <person name="Thomas B.C."/>
            <person name="Malmstrom R."/>
            <person name="Stieglmeier M."/>
            <person name="Klingl A."/>
            <person name="Woyke T."/>
            <person name="Ryan C.M."/>
            <person name="Banfield J.F."/>
        </authorList>
    </citation>
    <scope>NUCLEOTIDE SEQUENCE [LARGE SCALE GENOMIC DNA]</scope>
</reference>
<evidence type="ECO:0000313" key="2">
    <source>
        <dbReference type="Proteomes" id="UP000230055"/>
    </source>
</evidence>
<sequence length="74" mass="8533">MNGIFQLKDNFWFCKTWFEPTPIVETSFHYGAGIFPVLWQFLKKAASPLAGEPQIIGAFPRPELVEGRKMFELI</sequence>
<comment type="caution">
    <text evidence="1">The sequence shown here is derived from an EMBL/GenBank/DDBJ whole genome shotgun (WGS) entry which is preliminary data.</text>
</comment>
<dbReference type="EMBL" id="PFLX01000010">
    <property type="protein sequence ID" value="PIY91019.1"/>
    <property type="molecule type" value="Genomic_DNA"/>
</dbReference>